<accession>A0A8J2KPP6</accession>
<comment type="caution">
    <text evidence="2">The sequence shown here is derived from an EMBL/GenBank/DDBJ whole genome shotgun (WGS) entry which is preliminary data.</text>
</comment>
<keyword evidence="3" id="KW-1185">Reference proteome</keyword>
<name>A0A8J2KPP6_9HEXA</name>
<feature type="region of interest" description="Disordered" evidence="1">
    <location>
        <begin position="89"/>
        <end position="108"/>
    </location>
</feature>
<sequence>MTKRKVEEEVTVTDMKKARNTTDSTCHPGHMGQIDLIGNLLKNMENRQAMRSEEMEDRVFMMSNTPLNYITKRLTDTEKSLKGRMEELEAGIDGMEEESSSLKSQIMA</sequence>
<proteinExistence type="predicted"/>
<dbReference type="AlphaFoldDB" id="A0A8J2KPP6"/>
<dbReference type="EMBL" id="CAJVCH010182939">
    <property type="protein sequence ID" value="CAG7729715.1"/>
    <property type="molecule type" value="Genomic_DNA"/>
</dbReference>
<gene>
    <name evidence="2" type="ORF">AFUS01_LOCUS18409</name>
</gene>
<dbReference type="Proteomes" id="UP000708208">
    <property type="component" value="Unassembled WGS sequence"/>
</dbReference>
<feature type="compositionally biased region" description="Acidic residues" evidence="1">
    <location>
        <begin position="89"/>
        <end position="99"/>
    </location>
</feature>
<organism evidence="2 3">
    <name type="scientific">Allacma fusca</name>
    <dbReference type="NCBI Taxonomy" id="39272"/>
    <lineage>
        <taxon>Eukaryota</taxon>
        <taxon>Metazoa</taxon>
        <taxon>Ecdysozoa</taxon>
        <taxon>Arthropoda</taxon>
        <taxon>Hexapoda</taxon>
        <taxon>Collembola</taxon>
        <taxon>Symphypleona</taxon>
        <taxon>Sminthuridae</taxon>
        <taxon>Allacma</taxon>
    </lineage>
</organism>
<reference evidence="2" key="1">
    <citation type="submission" date="2021-06" db="EMBL/GenBank/DDBJ databases">
        <authorList>
            <person name="Hodson N. C."/>
            <person name="Mongue J. A."/>
            <person name="Jaron S. K."/>
        </authorList>
    </citation>
    <scope>NUCLEOTIDE SEQUENCE</scope>
</reference>
<evidence type="ECO:0000313" key="2">
    <source>
        <dbReference type="EMBL" id="CAG7729715.1"/>
    </source>
</evidence>
<evidence type="ECO:0000313" key="3">
    <source>
        <dbReference type="Proteomes" id="UP000708208"/>
    </source>
</evidence>
<protein>
    <submittedName>
        <fullName evidence="2">Uncharacterized protein</fullName>
    </submittedName>
</protein>
<feature type="region of interest" description="Disordered" evidence="1">
    <location>
        <begin position="1"/>
        <end position="31"/>
    </location>
</feature>
<evidence type="ECO:0000256" key="1">
    <source>
        <dbReference type="SAM" id="MobiDB-lite"/>
    </source>
</evidence>